<sequence length="111" mass="12893">MISTGQKLVLDRANIFVRLFPNRYDLSKKLTDNNQWKLVADVATLVRLNRIRLVLGETRWRRDAEISGTDWPLPCFLRVQWRHLVHSPASHRLSTPWPFLSSPDNSTINTG</sequence>
<accession>A0A0V1FBI9</accession>
<comment type="caution">
    <text evidence="1">The sequence shown here is derived from an EMBL/GenBank/DDBJ whole genome shotgun (WGS) entry which is preliminary data.</text>
</comment>
<proteinExistence type="predicted"/>
<keyword evidence="2" id="KW-1185">Reference proteome</keyword>
<reference evidence="1 2" key="1">
    <citation type="submission" date="2015-01" db="EMBL/GenBank/DDBJ databases">
        <title>Evolution of Trichinella species and genotypes.</title>
        <authorList>
            <person name="Korhonen P.K."/>
            <person name="Edoardo P."/>
            <person name="Giuseppe L.R."/>
            <person name="Gasser R.B."/>
        </authorList>
    </citation>
    <scope>NUCLEOTIDE SEQUENCE [LARGE SCALE GENOMIC DNA]</scope>
    <source>
        <strain evidence="1">ISS470</strain>
    </source>
</reference>
<protein>
    <submittedName>
        <fullName evidence="1">Uncharacterized protein</fullName>
    </submittedName>
</protein>
<gene>
    <name evidence="1" type="ORF">T4D_4973</name>
</gene>
<name>A0A0V1FBI9_TRIPS</name>
<dbReference type="Proteomes" id="UP000054995">
    <property type="component" value="Unassembled WGS sequence"/>
</dbReference>
<evidence type="ECO:0000313" key="1">
    <source>
        <dbReference type="EMBL" id="KRY83358.1"/>
    </source>
</evidence>
<dbReference type="EMBL" id="JYDT01000143">
    <property type="protein sequence ID" value="KRY83358.1"/>
    <property type="molecule type" value="Genomic_DNA"/>
</dbReference>
<evidence type="ECO:0000313" key="2">
    <source>
        <dbReference type="Proteomes" id="UP000054995"/>
    </source>
</evidence>
<dbReference type="AlphaFoldDB" id="A0A0V1FBI9"/>
<organism evidence="1 2">
    <name type="scientific">Trichinella pseudospiralis</name>
    <name type="common">Parasitic roundworm</name>
    <dbReference type="NCBI Taxonomy" id="6337"/>
    <lineage>
        <taxon>Eukaryota</taxon>
        <taxon>Metazoa</taxon>
        <taxon>Ecdysozoa</taxon>
        <taxon>Nematoda</taxon>
        <taxon>Enoplea</taxon>
        <taxon>Dorylaimia</taxon>
        <taxon>Trichinellida</taxon>
        <taxon>Trichinellidae</taxon>
        <taxon>Trichinella</taxon>
    </lineage>
</organism>